<proteinExistence type="predicted"/>
<sequence length="256" mass="28253">MKIPDRSLVPRVHAVCAGRRDEAVDEHAVEHTDALEERQRMTLLRSWVERSEDQVIELREELRNAHRGRDDLTLRANGLGHDVRALQGSTDLIRALIAEQSARERTPCSRLTVPWSSRLIAACALTGVLGLFVAFVGTALFGDSAPWRIHLWQTVGAATVIALLARWSRARALTAARSRWGDHQHRLDRALPGRSGLRRSPLGVRHGPAQPGGSCGNRSEVTAAISDCRSPSSLDESGDHMPVHLDDRRAHLSRAP</sequence>
<evidence type="ECO:0000313" key="3">
    <source>
        <dbReference type="EMBL" id="MDT0572804.1"/>
    </source>
</evidence>
<reference evidence="3" key="1">
    <citation type="submission" date="2024-05" db="EMBL/GenBank/DDBJ databases">
        <title>30 novel species of actinomycetes from the DSMZ collection.</title>
        <authorList>
            <person name="Nouioui I."/>
        </authorList>
    </citation>
    <scope>NUCLEOTIDE SEQUENCE</scope>
    <source>
        <strain evidence="3">DSM 3412</strain>
    </source>
</reference>
<evidence type="ECO:0000313" key="4">
    <source>
        <dbReference type="Proteomes" id="UP001180737"/>
    </source>
</evidence>
<name>A0ABU2ZB40_9ACTN</name>
<organism evidence="3 4">
    <name type="scientific">Streptomyces gottesmaniae</name>
    <dbReference type="NCBI Taxonomy" id="3075518"/>
    <lineage>
        <taxon>Bacteria</taxon>
        <taxon>Bacillati</taxon>
        <taxon>Actinomycetota</taxon>
        <taxon>Actinomycetes</taxon>
        <taxon>Kitasatosporales</taxon>
        <taxon>Streptomycetaceae</taxon>
        <taxon>Streptomyces</taxon>
    </lineage>
</organism>
<evidence type="ECO:0000256" key="1">
    <source>
        <dbReference type="SAM" id="MobiDB-lite"/>
    </source>
</evidence>
<protein>
    <submittedName>
        <fullName evidence="3">Uncharacterized protein</fullName>
    </submittedName>
</protein>
<keyword evidence="2" id="KW-1133">Transmembrane helix</keyword>
<keyword evidence="2" id="KW-0472">Membrane</keyword>
<feature type="transmembrane region" description="Helical" evidence="2">
    <location>
        <begin position="119"/>
        <end position="141"/>
    </location>
</feature>
<accession>A0ABU2ZB40</accession>
<feature type="transmembrane region" description="Helical" evidence="2">
    <location>
        <begin position="147"/>
        <end position="167"/>
    </location>
</feature>
<dbReference type="EMBL" id="JAVRFJ010000042">
    <property type="protein sequence ID" value="MDT0572804.1"/>
    <property type="molecule type" value="Genomic_DNA"/>
</dbReference>
<dbReference type="Proteomes" id="UP001180737">
    <property type="component" value="Unassembled WGS sequence"/>
</dbReference>
<evidence type="ECO:0000256" key="2">
    <source>
        <dbReference type="SAM" id="Phobius"/>
    </source>
</evidence>
<keyword evidence="2" id="KW-0812">Transmembrane</keyword>
<gene>
    <name evidence="3" type="ORF">RM704_35990</name>
</gene>
<feature type="region of interest" description="Disordered" evidence="1">
    <location>
        <begin position="192"/>
        <end position="218"/>
    </location>
</feature>
<keyword evidence="4" id="KW-1185">Reference proteome</keyword>
<dbReference type="RefSeq" id="WP_192829587.1">
    <property type="nucleotide sequence ID" value="NZ_JAVRFJ010000042.1"/>
</dbReference>
<comment type="caution">
    <text evidence="3">The sequence shown here is derived from an EMBL/GenBank/DDBJ whole genome shotgun (WGS) entry which is preliminary data.</text>
</comment>